<evidence type="ECO:0000256" key="1">
    <source>
        <dbReference type="SAM" id="MobiDB-lite"/>
    </source>
</evidence>
<name>A0A6L6QME6_9BURK</name>
<gene>
    <name evidence="2" type="ORF">GM658_19325</name>
</gene>
<dbReference type="PANTHER" id="PTHR38785:SF1">
    <property type="entry name" value="HOMOLOG OF VIRK"/>
    <property type="match status" value="1"/>
</dbReference>
<evidence type="ECO:0000313" key="3">
    <source>
        <dbReference type="Proteomes" id="UP000472320"/>
    </source>
</evidence>
<reference evidence="2 3" key="1">
    <citation type="submission" date="2019-11" db="EMBL/GenBank/DDBJ databases">
        <title>Type strains purchased from KCTC, JCM and DSMZ.</title>
        <authorList>
            <person name="Lu H."/>
        </authorList>
    </citation>
    <scope>NUCLEOTIDE SEQUENCE [LARGE SCALE GENOMIC DNA]</scope>
    <source>
        <strain evidence="2 3">JCM 31587</strain>
    </source>
</reference>
<dbReference type="AlphaFoldDB" id="A0A6L6QME6"/>
<dbReference type="GO" id="GO:0006974">
    <property type="term" value="P:DNA damage response"/>
    <property type="evidence" value="ECO:0007669"/>
    <property type="project" value="TreeGrafter"/>
</dbReference>
<keyword evidence="3" id="KW-1185">Reference proteome</keyword>
<organism evidence="2 3">
    <name type="scientific">Massilia eburnea</name>
    <dbReference type="NCBI Taxonomy" id="1776165"/>
    <lineage>
        <taxon>Bacteria</taxon>
        <taxon>Pseudomonadati</taxon>
        <taxon>Pseudomonadota</taxon>
        <taxon>Betaproteobacteria</taxon>
        <taxon>Burkholderiales</taxon>
        <taxon>Oxalobacteraceae</taxon>
        <taxon>Telluria group</taxon>
        <taxon>Massilia</taxon>
    </lineage>
</organism>
<comment type="caution">
    <text evidence="2">The sequence shown here is derived from an EMBL/GenBank/DDBJ whole genome shotgun (WGS) entry which is preliminary data.</text>
</comment>
<dbReference type="Proteomes" id="UP000472320">
    <property type="component" value="Unassembled WGS sequence"/>
</dbReference>
<dbReference type="Pfam" id="PF04393">
    <property type="entry name" value="DUF535"/>
    <property type="match status" value="1"/>
</dbReference>
<dbReference type="RefSeq" id="WP_155455704.1">
    <property type="nucleotide sequence ID" value="NZ_WNKX01000016.1"/>
</dbReference>
<dbReference type="EMBL" id="WNKX01000016">
    <property type="protein sequence ID" value="MTW12763.1"/>
    <property type="molecule type" value="Genomic_DNA"/>
</dbReference>
<evidence type="ECO:0000313" key="2">
    <source>
        <dbReference type="EMBL" id="MTW12763.1"/>
    </source>
</evidence>
<accession>A0A6L6QME6</accession>
<sequence length="293" mass="32562">MQSVFPNAAPGLEWRAPDVKERLKMLAGALLFPSVTRRWQQQLATVPLLRVLADQVPRMRYQIYRPYLSGHLDIQARADAIAGHYRVLHELGWGRGALASCHTPQQVARFVGKSGTPFDMRFSTALVNEREGEQALQLLCEGRVIYTVSFTFGIDGVGRVLTVGSLQGLRADDGEDLMRLATRELHGMRPSNFMMAMLRDLAAAAGCSGVVLVSNCNRIVVNYRRRKRITFDYDGLAQELGGERGAGGNFRLAPRSAEGQDESEIKSSKRAAFRRRNAMITDARQQIVRTISG</sequence>
<feature type="region of interest" description="Disordered" evidence="1">
    <location>
        <begin position="247"/>
        <end position="266"/>
    </location>
</feature>
<dbReference type="OrthoDB" id="1238765at2"/>
<dbReference type="InterPro" id="IPR007488">
    <property type="entry name" value="DUF535"/>
</dbReference>
<protein>
    <submittedName>
        <fullName evidence="2">DUF535 domain-containing protein</fullName>
    </submittedName>
</protein>
<dbReference type="PANTHER" id="PTHR38785">
    <property type="entry name" value="HOMOLOG OF VIRK"/>
    <property type="match status" value="1"/>
</dbReference>
<proteinExistence type="predicted"/>